<dbReference type="EMBL" id="DVLY01000100">
    <property type="protein sequence ID" value="HIT98038.1"/>
    <property type="molecule type" value="Genomic_DNA"/>
</dbReference>
<evidence type="ECO:0000313" key="2">
    <source>
        <dbReference type="EMBL" id="HIT98038.1"/>
    </source>
</evidence>
<evidence type="ECO:0000256" key="1">
    <source>
        <dbReference type="SAM" id="SignalP"/>
    </source>
</evidence>
<dbReference type="PROSITE" id="PS51257">
    <property type="entry name" value="PROKAR_LIPOPROTEIN"/>
    <property type="match status" value="1"/>
</dbReference>
<feature type="chain" id="PRO_5038591613" description="Lipoprotein" evidence="1">
    <location>
        <begin position="26"/>
        <end position="185"/>
    </location>
</feature>
<organism evidence="2 3">
    <name type="scientific">Candidatus Merdimorpha stercoravium</name>
    <dbReference type="NCBI Taxonomy" id="2840863"/>
    <lineage>
        <taxon>Bacteria</taxon>
        <taxon>Pseudomonadati</taxon>
        <taxon>Bacteroidota</taxon>
        <taxon>Flavobacteriia</taxon>
        <taxon>Flavobacteriales</taxon>
        <taxon>Candidatus Merdimorpha</taxon>
    </lineage>
</organism>
<dbReference type="AlphaFoldDB" id="A0A9D1H999"/>
<reference evidence="2" key="1">
    <citation type="submission" date="2020-10" db="EMBL/GenBank/DDBJ databases">
        <authorList>
            <person name="Gilroy R."/>
        </authorList>
    </citation>
    <scope>NUCLEOTIDE SEQUENCE</scope>
    <source>
        <strain evidence="2">1383</strain>
    </source>
</reference>
<reference evidence="2" key="2">
    <citation type="journal article" date="2021" name="PeerJ">
        <title>Extensive microbial diversity within the chicken gut microbiome revealed by metagenomics and culture.</title>
        <authorList>
            <person name="Gilroy R."/>
            <person name="Ravi A."/>
            <person name="Getino M."/>
            <person name="Pursley I."/>
            <person name="Horton D.L."/>
            <person name="Alikhan N.F."/>
            <person name="Baker D."/>
            <person name="Gharbi K."/>
            <person name="Hall N."/>
            <person name="Watson M."/>
            <person name="Adriaenssens E.M."/>
            <person name="Foster-Nyarko E."/>
            <person name="Jarju S."/>
            <person name="Secka A."/>
            <person name="Antonio M."/>
            <person name="Oren A."/>
            <person name="Chaudhuri R.R."/>
            <person name="La Ragione R."/>
            <person name="Hildebrand F."/>
            <person name="Pallen M.J."/>
        </authorList>
    </citation>
    <scope>NUCLEOTIDE SEQUENCE</scope>
    <source>
        <strain evidence="2">1383</strain>
    </source>
</reference>
<comment type="caution">
    <text evidence="2">The sequence shown here is derived from an EMBL/GenBank/DDBJ whole genome shotgun (WGS) entry which is preliminary data.</text>
</comment>
<keyword evidence="1" id="KW-0732">Signal</keyword>
<gene>
    <name evidence="2" type="ORF">IAC44_04280</name>
</gene>
<proteinExistence type="predicted"/>
<dbReference type="Proteomes" id="UP000824161">
    <property type="component" value="Unassembled WGS sequence"/>
</dbReference>
<evidence type="ECO:0000313" key="3">
    <source>
        <dbReference type="Proteomes" id="UP000824161"/>
    </source>
</evidence>
<name>A0A9D1H999_9FLAO</name>
<feature type="signal peptide" evidence="1">
    <location>
        <begin position="1"/>
        <end position="25"/>
    </location>
</feature>
<protein>
    <recommendedName>
        <fullName evidence="4">Lipoprotein</fullName>
    </recommendedName>
</protein>
<evidence type="ECO:0008006" key="4">
    <source>
        <dbReference type="Google" id="ProtNLM"/>
    </source>
</evidence>
<accession>A0A9D1H999</accession>
<sequence length="185" mass="19972">MKTKLTLLKNALLVGCAMFALTSCSDDDSLDYTTYDCAGTYSGSLTIREHGTGANGNWLNGSSLSYSAVLLDVTAVSATQLKYQTDSVATVPSTWGYQIDVTVDYVSDGVDMKYFTASGAEYTVDSLIVDEDDASIQYHTYTKYTNCDVLAHAKPLGVRLEIRGGQGNYQGGLVTYRSSDKQLGE</sequence>